<dbReference type="EC" id="3.1.21.3" evidence="3"/>
<dbReference type="InterPro" id="IPR051268">
    <property type="entry name" value="Type-I_R_enzyme_R_subunit"/>
</dbReference>
<dbReference type="Pfam" id="PF22679">
    <property type="entry name" value="T1R_D3-like"/>
    <property type="match status" value="1"/>
</dbReference>
<keyword evidence="6" id="KW-0680">Restriction system</keyword>
<dbReference type="Gene3D" id="3.40.50.300">
    <property type="entry name" value="P-loop containing nucleotide triphosphate hydrolases"/>
    <property type="match status" value="3"/>
</dbReference>
<dbReference type="InterPro" id="IPR055180">
    <property type="entry name" value="HsdR_RecA-like_helicase_dom_2"/>
</dbReference>
<evidence type="ECO:0000256" key="7">
    <source>
        <dbReference type="ARBA" id="ARBA00022759"/>
    </source>
</evidence>
<evidence type="ECO:0000256" key="6">
    <source>
        <dbReference type="ARBA" id="ARBA00022747"/>
    </source>
</evidence>
<proteinExistence type="inferred from homology"/>
<keyword evidence="5" id="KW-0547">Nucleotide-binding</keyword>
<keyword evidence="9" id="KW-0067">ATP-binding</keyword>
<dbReference type="Pfam" id="PF11867">
    <property type="entry name" value="T1RH-like_C"/>
    <property type="match status" value="1"/>
</dbReference>
<dbReference type="InterPro" id="IPR014001">
    <property type="entry name" value="Helicase_ATP-bd"/>
</dbReference>
<dbReference type="SMART" id="SM00487">
    <property type="entry name" value="DEXDc"/>
    <property type="match status" value="1"/>
</dbReference>
<dbReference type="Proteomes" id="UP000655759">
    <property type="component" value="Unassembled WGS sequence"/>
</dbReference>
<keyword evidence="7" id="KW-0255">Endonuclease</keyword>
<sequence>MRKAISEADVEENVLDILQDLKYDIIRGDNEDYQPKGKFAIRDDYKDVVLVERLRNALEKINPSIPKGAIEQAIKQVLRSESQKLIVDNENFHKMLVDGIDIPIQTKDGERHEKVWLFDFKSPEKNDFLAVNQFTVQENNVERRPDVVIFVNGLPLLIFELKNLADENATIDDAYNQFQTYKDQLPTLFRFNEILVISDGLKAQAGTISSERQRFMQWKTIDGKKPAKGLNEIEILLRGMCDKSRLLDIVRNYIVFEKDRETIKKIAAYHQYWAANKAVESTLKARKSNKKAGIVWHTQGSGKSLTMIFYAGKLVREMDNPTIVVLTDRNDLDDQLFGTFGRCQDILRQKPTQAESRKELQEKLRVSSGGIIFTTIQKFFPEEDREKYPTLSERDNIVVIADEAHRSQYGFSAKVLPKNDKTLITYGYAKYLRDALPNASFIGFTGTPIEKADRSTPAVFGEYIDKYDIEQAVEDGATVRIYYESRLAKLELKPEERPKIDKEFEEVTEGEEAEGKEKLKNKWARVEKVVGAPTRIRKIAQDIVNHFEERLKVIEGKGMIVCMSRRICVDLHNEIVKLRPDWYNKEDDKGFIKVVMTGSASDPKDWQEHIRNKLRRKHIGDNFKDPEHELKLIIVRDMFLTGYDAPSLHTMYLDKPIKGHTLMQAIARVNRVYPGKVGGLIVDYMGVGAELKKALVDYTASGGKGKPTFDQDKAVMLTLEKYEVVKDMFHGFNYKKFFELEPSKRITFVPDAMEHILKEKGKSERFQKETTALLKAFSLSVPRKEVMKIKEEIGFFQAIKIAITKTTDTTREGQEEKFDTAIKQIISKAVISDRIIDIFEAAGIQKPDVSILSEGFLAEVKEMPQKNLAFEALKKLLNDEIKLYTKRNIIQGKSFMDLLDKTIKKYTNRSVEAAQVIEELIDLARKVREEKNRGNKLHMTEDEIAFYDALEVNDSAVKVLGDETLKKIALELTETIRNSVTIDWTQRESVQAEIRLRVKKILRKHGYPPDKEKKATETVLRQAEVIAKNWVETH</sequence>
<name>A0A812F6N2_9ARCH</name>
<keyword evidence="10" id="KW-0238">DNA-binding</keyword>
<evidence type="ECO:0000256" key="8">
    <source>
        <dbReference type="ARBA" id="ARBA00022801"/>
    </source>
</evidence>
<accession>A0A812F6N2</accession>
<reference evidence="12" key="1">
    <citation type="submission" date="2021-02" db="EMBL/GenBank/DDBJ databases">
        <authorList>
            <person name="Han P."/>
        </authorList>
    </citation>
    <scope>NUCLEOTIDE SEQUENCE</scope>
    <source>
        <strain evidence="12">Candidatus Nitrosotenuis uzonensis 5A</strain>
    </source>
</reference>
<evidence type="ECO:0000259" key="11">
    <source>
        <dbReference type="PROSITE" id="PS51192"/>
    </source>
</evidence>
<dbReference type="GO" id="GO:0003677">
    <property type="term" value="F:DNA binding"/>
    <property type="evidence" value="ECO:0007669"/>
    <property type="project" value="UniProtKB-KW"/>
</dbReference>
<dbReference type="PANTHER" id="PTHR30195">
    <property type="entry name" value="TYPE I SITE-SPECIFIC DEOXYRIBONUCLEASE PROTEIN SUBUNIT M AND R"/>
    <property type="match status" value="1"/>
</dbReference>
<evidence type="ECO:0000256" key="3">
    <source>
        <dbReference type="ARBA" id="ARBA00012654"/>
    </source>
</evidence>
<organism evidence="12 13">
    <name type="scientific">Candidatus Nitrosotenuis uzonensis</name>
    <dbReference type="NCBI Taxonomy" id="1407055"/>
    <lineage>
        <taxon>Archaea</taxon>
        <taxon>Nitrososphaerota</taxon>
        <taxon>Candidatus Nitrosotenuis</taxon>
    </lineage>
</organism>
<dbReference type="Gene3D" id="3.90.1570.50">
    <property type="match status" value="1"/>
</dbReference>
<dbReference type="NCBIfam" id="TIGR00348">
    <property type="entry name" value="hsdR"/>
    <property type="match status" value="1"/>
</dbReference>
<dbReference type="PROSITE" id="PS51192">
    <property type="entry name" value="HELICASE_ATP_BIND_1"/>
    <property type="match status" value="1"/>
</dbReference>
<dbReference type="Pfam" id="PF18766">
    <property type="entry name" value="SWI2_SNF2"/>
    <property type="match status" value="1"/>
</dbReference>
<dbReference type="InterPro" id="IPR021810">
    <property type="entry name" value="T1RH-like_C"/>
</dbReference>
<protein>
    <recommendedName>
        <fullName evidence="3">type I site-specific deoxyribonuclease</fullName>
        <ecNumber evidence="3">3.1.21.3</ecNumber>
    </recommendedName>
</protein>
<dbReference type="CDD" id="cd18800">
    <property type="entry name" value="SF2_C_EcoR124I-like"/>
    <property type="match status" value="1"/>
</dbReference>
<keyword evidence="4" id="KW-0540">Nuclease</keyword>
<evidence type="ECO:0000256" key="9">
    <source>
        <dbReference type="ARBA" id="ARBA00022840"/>
    </source>
</evidence>
<dbReference type="CDD" id="cd18030">
    <property type="entry name" value="DEXHc_RE_I_HsdR"/>
    <property type="match status" value="1"/>
</dbReference>
<dbReference type="RefSeq" id="WP_205100355.1">
    <property type="nucleotide sequence ID" value="NZ_CAJNAQ010000005.1"/>
</dbReference>
<dbReference type="InterPro" id="IPR040980">
    <property type="entry name" value="SWI2_SNF2"/>
</dbReference>
<dbReference type="PANTHER" id="PTHR30195:SF15">
    <property type="entry name" value="TYPE I RESTRICTION ENZYME HINDI ENDONUCLEASE SUBUNIT"/>
    <property type="match status" value="1"/>
</dbReference>
<dbReference type="GO" id="GO:0009307">
    <property type="term" value="P:DNA restriction-modification system"/>
    <property type="evidence" value="ECO:0007669"/>
    <property type="project" value="UniProtKB-KW"/>
</dbReference>
<gene>
    <name evidence="12" type="ORF">NUZ5A_51061</name>
</gene>
<feature type="domain" description="Helicase ATP-binding" evidence="11">
    <location>
        <begin position="284"/>
        <end position="466"/>
    </location>
</feature>
<evidence type="ECO:0000256" key="1">
    <source>
        <dbReference type="ARBA" id="ARBA00000851"/>
    </source>
</evidence>
<dbReference type="InterPro" id="IPR007409">
    <property type="entry name" value="Restrct_endonuc_type1_HsdR_N"/>
</dbReference>
<dbReference type="GO" id="GO:0009035">
    <property type="term" value="F:type I site-specific deoxyribonuclease activity"/>
    <property type="evidence" value="ECO:0007669"/>
    <property type="project" value="UniProtKB-EC"/>
</dbReference>
<evidence type="ECO:0000256" key="10">
    <source>
        <dbReference type="ARBA" id="ARBA00023125"/>
    </source>
</evidence>
<dbReference type="Pfam" id="PF04313">
    <property type="entry name" value="HSDR_N"/>
    <property type="match status" value="1"/>
</dbReference>
<dbReference type="SUPFAM" id="SSF52540">
    <property type="entry name" value="P-loop containing nucleoside triphosphate hydrolases"/>
    <property type="match status" value="2"/>
</dbReference>
<evidence type="ECO:0000313" key="12">
    <source>
        <dbReference type="EMBL" id="CAE6500790.1"/>
    </source>
</evidence>
<dbReference type="InterPro" id="IPR004473">
    <property type="entry name" value="Restrct_endonuc_typeI_HsdR"/>
</dbReference>
<evidence type="ECO:0000313" key="13">
    <source>
        <dbReference type="Proteomes" id="UP000655759"/>
    </source>
</evidence>
<dbReference type="EMBL" id="CAJNAQ010000005">
    <property type="protein sequence ID" value="CAE6500790.1"/>
    <property type="molecule type" value="Genomic_DNA"/>
</dbReference>
<evidence type="ECO:0000256" key="2">
    <source>
        <dbReference type="ARBA" id="ARBA00008598"/>
    </source>
</evidence>
<evidence type="ECO:0000256" key="5">
    <source>
        <dbReference type="ARBA" id="ARBA00022741"/>
    </source>
</evidence>
<comment type="similarity">
    <text evidence="2">Belongs to the HsdR family.</text>
</comment>
<dbReference type="AlphaFoldDB" id="A0A812F6N2"/>
<dbReference type="CDD" id="cd22332">
    <property type="entry name" value="HsdR_N"/>
    <property type="match status" value="1"/>
</dbReference>
<evidence type="ECO:0000256" key="4">
    <source>
        <dbReference type="ARBA" id="ARBA00022722"/>
    </source>
</evidence>
<keyword evidence="8 12" id="KW-0378">Hydrolase</keyword>
<comment type="catalytic activity">
    <reaction evidence="1">
        <text>Endonucleolytic cleavage of DNA to give random double-stranded fragments with terminal 5'-phosphates, ATP is simultaneously hydrolyzed.</text>
        <dbReference type="EC" id="3.1.21.3"/>
    </reaction>
</comment>
<dbReference type="GO" id="GO:0005524">
    <property type="term" value="F:ATP binding"/>
    <property type="evidence" value="ECO:0007669"/>
    <property type="project" value="UniProtKB-KW"/>
</dbReference>
<comment type="caution">
    <text evidence="12">The sequence shown here is derived from an EMBL/GenBank/DDBJ whole genome shotgun (WGS) entry which is preliminary data.</text>
</comment>
<dbReference type="GO" id="GO:0120545">
    <property type="term" value="F:nucleic acid conformation isomerase activity"/>
    <property type="evidence" value="ECO:0007669"/>
    <property type="project" value="UniProtKB-ARBA"/>
</dbReference>
<dbReference type="InterPro" id="IPR027417">
    <property type="entry name" value="P-loop_NTPase"/>
</dbReference>